<dbReference type="EMBL" id="OY660887">
    <property type="protein sequence ID" value="CAJ1087790.1"/>
    <property type="molecule type" value="Genomic_DNA"/>
</dbReference>
<evidence type="ECO:0000313" key="3">
    <source>
        <dbReference type="Proteomes" id="UP001178508"/>
    </source>
</evidence>
<dbReference type="Proteomes" id="UP001178508">
    <property type="component" value="Chromosome 24"/>
</dbReference>
<evidence type="ECO:0000256" key="1">
    <source>
        <dbReference type="SAM" id="MobiDB-lite"/>
    </source>
</evidence>
<keyword evidence="3" id="KW-1185">Reference proteome</keyword>
<gene>
    <name evidence="2" type="ORF">XNOV1_A034750</name>
</gene>
<proteinExistence type="predicted"/>
<protein>
    <submittedName>
        <fullName evidence="2">Uncharacterized protein</fullName>
    </submittedName>
</protein>
<reference evidence="2" key="1">
    <citation type="submission" date="2023-08" db="EMBL/GenBank/DDBJ databases">
        <authorList>
            <person name="Alioto T."/>
            <person name="Alioto T."/>
            <person name="Gomez Garrido J."/>
        </authorList>
    </citation>
    <scope>NUCLEOTIDE SEQUENCE</scope>
</reference>
<sequence>MTDRIRDTPRHTVQIHTMTQPLKVTSDPFRGSLCMKSCRFNSSETTPTNTTSRSPDHAHMTTPPPVVGPSCWWRQSPPPPLKFRNSSISWKSCRFSRKYVPARYTIIPACFVVELSLVCLITERNGGARSSEGGADMLAAALSEKIASLCRCLHRLAPPPPLSLRNGVHTARSPKRRPVETSHFLTARHLSVTFVGSGALCIQL</sequence>
<dbReference type="AlphaFoldDB" id="A0AAV1HQ50"/>
<evidence type="ECO:0000313" key="2">
    <source>
        <dbReference type="EMBL" id="CAJ1087790.1"/>
    </source>
</evidence>
<organism evidence="2 3">
    <name type="scientific">Xyrichtys novacula</name>
    <name type="common">Pearly razorfish</name>
    <name type="synonym">Hemipteronotus novacula</name>
    <dbReference type="NCBI Taxonomy" id="13765"/>
    <lineage>
        <taxon>Eukaryota</taxon>
        <taxon>Metazoa</taxon>
        <taxon>Chordata</taxon>
        <taxon>Craniata</taxon>
        <taxon>Vertebrata</taxon>
        <taxon>Euteleostomi</taxon>
        <taxon>Actinopterygii</taxon>
        <taxon>Neopterygii</taxon>
        <taxon>Teleostei</taxon>
        <taxon>Neoteleostei</taxon>
        <taxon>Acanthomorphata</taxon>
        <taxon>Eupercaria</taxon>
        <taxon>Labriformes</taxon>
        <taxon>Labridae</taxon>
        <taxon>Xyrichtys</taxon>
    </lineage>
</organism>
<name>A0AAV1HQ50_XYRNO</name>
<accession>A0AAV1HQ50</accession>
<feature type="compositionally biased region" description="Low complexity" evidence="1">
    <location>
        <begin position="42"/>
        <end position="53"/>
    </location>
</feature>
<feature type="region of interest" description="Disordered" evidence="1">
    <location>
        <begin position="42"/>
        <end position="63"/>
    </location>
</feature>